<feature type="compositionally biased region" description="Basic and acidic residues" evidence="1">
    <location>
        <begin position="330"/>
        <end position="355"/>
    </location>
</feature>
<dbReference type="SUPFAM" id="SSF53448">
    <property type="entry name" value="Nucleotide-diphospho-sugar transferases"/>
    <property type="match status" value="1"/>
</dbReference>
<dbReference type="PANTHER" id="PTHR43685">
    <property type="entry name" value="GLYCOSYLTRANSFERASE"/>
    <property type="match status" value="1"/>
</dbReference>
<keyword evidence="4" id="KW-1185">Reference proteome</keyword>
<dbReference type="RefSeq" id="WP_145225661.1">
    <property type="nucleotide sequence ID" value="NZ_VIVQ01000001.1"/>
</dbReference>
<dbReference type="AlphaFoldDB" id="A0A561E8Q9"/>
<keyword evidence="3" id="KW-0808">Transferase</keyword>
<accession>A0A561E8Q9</accession>
<dbReference type="PANTHER" id="PTHR43685:SF2">
    <property type="entry name" value="GLYCOSYLTRANSFERASE 2-LIKE DOMAIN-CONTAINING PROTEIN"/>
    <property type="match status" value="1"/>
</dbReference>
<comment type="caution">
    <text evidence="3">The sequence shown here is derived from an EMBL/GenBank/DDBJ whole genome shotgun (WGS) entry which is preliminary data.</text>
</comment>
<gene>
    <name evidence="3" type="ORF">BKA23_0798</name>
</gene>
<reference evidence="3 4" key="1">
    <citation type="submission" date="2019-06" db="EMBL/GenBank/DDBJ databases">
        <title>Sequencing the genomes of 1000 actinobacteria strains.</title>
        <authorList>
            <person name="Klenk H.-P."/>
        </authorList>
    </citation>
    <scope>NUCLEOTIDE SEQUENCE [LARGE SCALE GENOMIC DNA]</scope>
    <source>
        <strain evidence="3 4">DSM 19560</strain>
    </source>
</reference>
<dbReference type="OrthoDB" id="5243838at2"/>
<dbReference type="Pfam" id="PF00535">
    <property type="entry name" value="Glycos_transf_2"/>
    <property type="match status" value="1"/>
</dbReference>
<evidence type="ECO:0000313" key="3">
    <source>
        <dbReference type="EMBL" id="TWE12002.1"/>
    </source>
</evidence>
<name>A0A561E8Q9_9MICO</name>
<evidence type="ECO:0000256" key="1">
    <source>
        <dbReference type="SAM" id="MobiDB-lite"/>
    </source>
</evidence>
<dbReference type="InterPro" id="IPR029044">
    <property type="entry name" value="Nucleotide-diphossugar_trans"/>
</dbReference>
<dbReference type="InterPro" id="IPR050834">
    <property type="entry name" value="Glycosyltransf_2"/>
</dbReference>
<feature type="region of interest" description="Disordered" evidence="1">
    <location>
        <begin position="319"/>
        <end position="355"/>
    </location>
</feature>
<dbReference type="CDD" id="cd00761">
    <property type="entry name" value="Glyco_tranf_GTA_type"/>
    <property type="match status" value="1"/>
</dbReference>
<dbReference type="GO" id="GO:0016740">
    <property type="term" value="F:transferase activity"/>
    <property type="evidence" value="ECO:0007669"/>
    <property type="project" value="UniProtKB-KW"/>
</dbReference>
<proteinExistence type="predicted"/>
<feature type="domain" description="Glycosyltransferase 2-like" evidence="2">
    <location>
        <begin position="7"/>
        <end position="169"/>
    </location>
</feature>
<dbReference type="EMBL" id="VIVQ01000001">
    <property type="protein sequence ID" value="TWE12002.1"/>
    <property type="molecule type" value="Genomic_DNA"/>
</dbReference>
<evidence type="ECO:0000313" key="4">
    <source>
        <dbReference type="Proteomes" id="UP000318297"/>
    </source>
</evidence>
<protein>
    <submittedName>
        <fullName evidence="3">GT2 family glycosyltransferase</fullName>
    </submittedName>
</protein>
<organism evidence="3 4">
    <name type="scientific">Rudaeicoccus suwonensis</name>
    <dbReference type="NCBI Taxonomy" id="657409"/>
    <lineage>
        <taxon>Bacteria</taxon>
        <taxon>Bacillati</taxon>
        <taxon>Actinomycetota</taxon>
        <taxon>Actinomycetes</taxon>
        <taxon>Micrococcales</taxon>
        <taxon>Dermacoccaceae</taxon>
        <taxon>Rudaeicoccus</taxon>
    </lineage>
</organism>
<sequence>MTTPDVSVIIPCHNAAVTLPLQLEALARQENAPAFEVLVVDNRSGDDPAAAITAWQDRLPALRIVPAADLPGAAYARNVGVAASSADHLLFCDADDLVARDWVRAGHDALQHVEIACGSDVVLTDEEFTTVDAVWADHLDALPGGRVEVRTAAIDYPILLGGNVAIRRSTFVAVGGFDAALVSGNEDNDLAVRAERAGHLINRAPAMRAALRERRGARALFARSRVAARGHIELCDLHDLWTVSPHLRGHAWRLDIVRAGAASARMLIRPASERDWRALAGRWGVAVGFWEGDLRRRIPRRPPPVPLIGAGLRSEQIEFTFAGTASDPDQPGKPDTPDDADKPDQVRPEYDNEDT</sequence>
<dbReference type="Proteomes" id="UP000318297">
    <property type="component" value="Unassembled WGS sequence"/>
</dbReference>
<dbReference type="Gene3D" id="3.90.550.10">
    <property type="entry name" value="Spore Coat Polysaccharide Biosynthesis Protein SpsA, Chain A"/>
    <property type="match status" value="1"/>
</dbReference>
<dbReference type="InterPro" id="IPR001173">
    <property type="entry name" value="Glyco_trans_2-like"/>
</dbReference>
<evidence type="ECO:0000259" key="2">
    <source>
        <dbReference type="Pfam" id="PF00535"/>
    </source>
</evidence>